<evidence type="ECO:0000256" key="2">
    <source>
        <dbReference type="ARBA" id="ARBA00023015"/>
    </source>
</evidence>
<dbReference type="Pfam" id="PF08281">
    <property type="entry name" value="Sigma70_r4_2"/>
    <property type="match status" value="1"/>
</dbReference>
<keyword evidence="4" id="KW-0238">DNA-binding</keyword>
<sequence>MRADEDVLHSLMVDGLDGDAAAHAALLRLLVPLLRGFYRRRARGSDDDIEDLVQETLIAMHTRRASYDRTRTFTAWLFAIARYKMIDHFRRVSRLRPIEGLEDMLMAEGEEDAVAARLDVDRLLALLPAKQARMIRATRLEGLSMAEAAEAGGIGESDAKVSVHRGLKALMARIVGDAR</sequence>
<keyword evidence="2" id="KW-0805">Transcription regulation</keyword>
<name>A0A2N5CPQ6_9CAUL</name>
<comment type="caution">
    <text evidence="8">The sequence shown here is derived from an EMBL/GenBank/DDBJ whole genome shotgun (WGS) entry which is preliminary data.</text>
</comment>
<accession>A0A2N5CPQ6</accession>
<dbReference type="SUPFAM" id="SSF88659">
    <property type="entry name" value="Sigma3 and sigma4 domains of RNA polymerase sigma factors"/>
    <property type="match status" value="1"/>
</dbReference>
<organism evidence="8 9">
    <name type="scientific">Caulobacter flavus</name>
    <dbReference type="NCBI Taxonomy" id="1679497"/>
    <lineage>
        <taxon>Bacteria</taxon>
        <taxon>Pseudomonadati</taxon>
        <taxon>Pseudomonadota</taxon>
        <taxon>Alphaproteobacteria</taxon>
        <taxon>Caulobacterales</taxon>
        <taxon>Caulobacteraceae</taxon>
        <taxon>Caulobacter</taxon>
    </lineage>
</organism>
<dbReference type="InterPro" id="IPR013325">
    <property type="entry name" value="RNA_pol_sigma_r2"/>
</dbReference>
<dbReference type="PANTHER" id="PTHR43133:SF58">
    <property type="entry name" value="ECF RNA POLYMERASE SIGMA FACTOR SIGD"/>
    <property type="match status" value="1"/>
</dbReference>
<dbReference type="InterPro" id="IPR036388">
    <property type="entry name" value="WH-like_DNA-bd_sf"/>
</dbReference>
<evidence type="ECO:0000259" key="7">
    <source>
        <dbReference type="Pfam" id="PF08281"/>
    </source>
</evidence>
<dbReference type="NCBIfam" id="TIGR02937">
    <property type="entry name" value="sigma70-ECF"/>
    <property type="match status" value="1"/>
</dbReference>
<dbReference type="PANTHER" id="PTHR43133">
    <property type="entry name" value="RNA POLYMERASE ECF-TYPE SIGMA FACTO"/>
    <property type="match status" value="1"/>
</dbReference>
<evidence type="ECO:0000256" key="5">
    <source>
        <dbReference type="ARBA" id="ARBA00023163"/>
    </source>
</evidence>
<dbReference type="InterPro" id="IPR013249">
    <property type="entry name" value="RNA_pol_sigma70_r4_t2"/>
</dbReference>
<protein>
    <submittedName>
        <fullName evidence="8">RNA polymerase subunit sigma-70</fullName>
    </submittedName>
</protein>
<feature type="domain" description="RNA polymerase sigma-70 region 2" evidence="6">
    <location>
        <begin position="28"/>
        <end position="94"/>
    </location>
</feature>
<dbReference type="SUPFAM" id="SSF88946">
    <property type="entry name" value="Sigma2 domain of RNA polymerase sigma factors"/>
    <property type="match status" value="1"/>
</dbReference>
<dbReference type="Proteomes" id="UP000234483">
    <property type="component" value="Unassembled WGS sequence"/>
</dbReference>
<dbReference type="InterPro" id="IPR007627">
    <property type="entry name" value="RNA_pol_sigma70_r2"/>
</dbReference>
<dbReference type="RefSeq" id="WP_101714472.1">
    <property type="nucleotide sequence ID" value="NZ_PJRQ01000040.1"/>
</dbReference>
<gene>
    <name evidence="8" type="ORF">CFHF_18530</name>
</gene>
<proteinExistence type="inferred from homology"/>
<keyword evidence="5" id="KW-0804">Transcription</keyword>
<keyword evidence="3" id="KW-0731">Sigma factor</keyword>
<dbReference type="InterPro" id="IPR039425">
    <property type="entry name" value="RNA_pol_sigma-70-like"/>
</dbReference>
<dbReference type="Gene3D" id="1.10.1740.10">
    <property type="match status" value="1"/>
</dbReference>
<feature type="domain" description="RNA polymerase sigma factor 70 region 4 type 2" evidence="7">
    <location>
        <begin position="118"/>
        <end position="170"/>
    </location>
</feature>
<evidence type="ECO:0000313" key="8">
    <source>
        <dbReference type="EMBL" id="PLR09140.1"/>
    </source>
</evidence>
<evidence type="ECO:0000259" key="6">
    <source>
        <dbReference type="Pfam" id="PF04542"/>
    </source>
</evidence>
<dbReference type="GO" id="GO:0016987">
    <property type="term" value="F:sigma factor activity"/>
    <property type="evidence" value="ECO:0007669"/>
    <property type="project" value="UniProtKB-KW"/>
</dbReference>
<dbReference type="GO" id="GO:0006352">
    <property type="term" value="P:DNA-templated transcription initiation"/>
    <property type="evidence" value="ECO:0007669"/>
    <property type="project" value="InterPro"/>
</dbReference>
<dbReference type="GO" id="GO:0003677">
    <property type="term" value="F:DNA binding"/>
    <property type="evidence" value="ECO:0007669"/>
    <property type="project" value="UniProtKB-KW"/>
</dbReference>
<dbReference type="InterPro" id="IPR013324">
    <property type="entry name" value="RNA_pol_sigma_r3/r4-like"/>
</dbReference>
<dbReference type="EMBL" id="PJRQ01000040">
    <property type="protein sequence ID" value="PLR09140.1"/>
    <property type="molecule type" value="Genomic_DNA"/>
</dbReference>
<evidence type="ECO:0000256" key="3">
    <source>
        <dbReference type="ARBA" id="ARBA00023082"/>
    </source>
</evidence>
<dbReference type="Gene3D" id="1.10.10.10">
    <property type="entry name" value="Winged helix-like DNA-binding domain superfamily/Winged helix DNA-binding domain"/>
    <property type="match status" value="1"/>
</dbReference>
<evidence type="ECO:0000256" key="1">
    <source>
        <dbReference type="ARBA" id="ARBA00010641"/>
    </source>
</evidence>
<comment type="similarity">
    <text evidence="1">Belongs to the sigma-70 factor family. ECF subfamily.</text>
</comment>
<dbReference type="AlphaFoldDB" id="A0A2N5CPQ6"/>
<reference evidence="8 9" key="1">
    <citation type="submission" date="2017-12" db="EMBL/GenBank/DDBJ databases">
        <title>The genome sequence of Caulobacter flavus CGMCC1 15093.</title>
        <authorList>
            <person name="Gao J."/>
            <person name="Mao X."/>
            <person name="Sun J."/>
        </authorList>
    </citation>
    <scope>NUCLEOTIDE SEQUENCE [LARGE SCALE GENOMIC DNA]</scope>
    <source>
        <strain evidence="8 9">CGMCC1 15093</strain>
    </source>
</reference>
<dbReference type="Pfam" id="PF04542">
    <property type="entry name" value="Sigma70_r2"/>
    <property type="match status" value="1"/>
</dbReference>
<dbReference type="InterPro" id="IPR014284">
    <property type="entry name" value="RNA_pol_sigma-70_dom"/>
</dbReference>
<evidence type="ECO:0000256" key="4">
    <source>
        <dbReference type="ARBA" id="ARBA00023125"/>
    </source>
</evidence>
<evidence type="ECO:0000313" key="9">
    <source>
        <dbReference type="Proteomes" id="UP000234483"/>
    </source>
</evidence>